<dbReference type="AlphaFoldDB" id="A0A9W8G3L3"/>
<dbReference type="Proteomes" id="UP001151518">
    <property type="component" value="Unassembled WGS sequence"/>
</dbReference>
<gene>
    <name evidence="1" type="ORF">GGI25_002612</name>
</gene>
<organism evidence="1 2">
    <name type="scientific">Coemansia spiralis</name>
    <dbReference type="NCBI Taxonomy" id="417178"/>
    <lineage>
        <taxon>Eukaryota</taxon>
        <taxon>Fungi</taxon>
        <taxon>Fungi incertae sedis</taxon>
        <taxon>Zoopagomycota</taxon>
        <taxon>Kickxellomycotina</taxon>
        <taxon>Kickxellomycetes</taxon>
        <taxon>Kickxellales</taxon>
        <taxon>Kickxellaceae</taxon>
        <taxon>Coemansia</taxon>
    </lineage>
</organism>
<evidence type="ECO:0000313" key="2">
    <source>
        <dbReference type="Proteomes" id="UP001151518"/>
    </source>
</evidence>
<dbReference type="OrthoDB" id="5591151at2759"/>
<dbReference type="PANTHER" id="PTHR34825">
    <property type="entry name" value="CONSERVED PROTEIN, WITH A WEAK D-GALACTARATE DEHYDRATASE/ALTRONATE HYDROLASE DOMAIN"/>
    <property type="match status" value="1"/>
</dbReference>
<name>A0A9W8G3L3_9FUNG</name>
<reference evidence="1" key="1">
    <citation type="submission" date="2022-07" db="EMBL/GenBank/DDBJ databases">
        <title>Phylogenomic reconstructions and comparative analyses of Kickxellomycotina fungi.</title>
        <authorList>
            <person name="Reynolds N.K."/>
            <person name="Stajich J.E."/>
            <person name="Barry K."/>
            <person name="Grigoriev I.V."/>
            <person name="Crous P."/>
            <person name="Smith M.E."/>
        </authorList>
    </citation>
    <scope>NUCLEOTIDE SEQUENCE</scope>
    <source>
        <strain evidence="1">NRRL 3115</strain>
    </source>
</reference>
<protein>
    <recommendedName>
        <fullName evidence="3">AAA-ATPase-like domain-containing protein</fullName>
    </recommendedName>
</protein>
<dbReference type="EMBL" id="JANBTW010000024">
    <property type="protein sequence ID" value="KAJ2678108.1"/>
    <property type="molecule type" value="Genomic_DNA"/>
</dbReference>
<evidence type="ECO:0000313" key="1">
    <source>
        <dbReference type="EMBL" id="KAJ2678108.1"/>
    </source>
</evidence>
<accession>A0A9W8G3L3</accession>
<sequence>MHTKRKRSVYLSKGVDFQYDWSASDNMSNWSLSSLTTNSSTKSIITMPTPSPDYIPSLNYDGNNNNGSNISSNEETLVATQSLELDLFPDVGSKQWDGERVNIYQPQSPTNCILKRHRSSVSVEDDEYEPPHRKIFKLNDLSAGIIHGRRISGNEDSDSNQHTPEKLYKALRLSGSPTRVSGSRVTSDVNFTDTDGSSLCKVDKSLVCKGFWEGIGKAGRICLPRRSGKTYNLTQLLLFFSLCPEEAKLREISDSVIGDGGYSAEEIQQMDLAAKCRKKREFLFRDSLLQTIHSKFFHEHFMKYPDNDGLRKGILFGVFEIPLTEMGSGANNIKDIRMVPAEESDIQGSILSAGHPHSGSGLDALTDSFWFNANEVELMLDNSTQQCPRISNHKPTILKMIREWYNGYYIGRFRGKYNPWSVSCFIECLCNLLNQTSSDDPEDIKKIVGSAAKAYWVTTGTTGLIEAQIDRHRTQFIQLAKELLRNYEVAKVKQKNRRRSRLRESSHVPLVSTRLNLINFDNEQFSEPGILTLCLYAGYLTRRLSTSVCIPNHEVYQVWLQLFARAVLGTELADNSTNSERGALLRELWQGKTDLLCTLATSSHGVLSNHKEYREKDYANHVANTLMAVSRFGVLTHPKQKSVKVSHVVPIRENHTGVGKCDYTMRLYSSSNQPNQFGVIIEFKHIPDGKRSNTKLHREMAEQALAQITTKNYDSCLLGCLERMDIGMAIGNNAVYAVSRSYKRSSADEPWHHVSTLVEQRCR</sequence>
<proteinExistence type="predicted"/>
<dbReference type="PANTHER" id="PTHR34825:SF1">
    <property type="entry name" value="AAA-ATPASE-LIKE DOMAIN-CONTAINING PROTEIN"/>
    <property type="match status" value="1"/>
</dbReference>
<evidence type="ECO:0008006" key="3">
    <source>
        <dbReference type="Google" id="ProtNLM"/>
    </source>
</evidence>
<comment type="caution">
    <text evidence="1">The sequence shown here is derived from an EMBL/GenBank/DDBJ whole genome shotgun (WGS) entry which is preliminary data.</text>
</comment>